<dbReference type="AlphaFoldDB" id="A0AAU7U9X2"/>
<dbReference type="RefSeq" id="WP_350243041.1">
    <property type="nucleotide sequence ID" value="NZ_CP158299.1"/>
</dbReference>
<evidence type="ECO:0000313" key="2">
    <source>
        <dbReference type="EMBL" id="XBV85004.1"/>
    </source>
</evidence>
<proteinExistence type="predicted"/>
<evidence type="ECO:0008006" key="3">
    <source>
        <dbReference type="Google" id="ProtNLM"/>
    </source>
</evidence>
<feature type="chain" id="PRO_5043526443" description="Carboxypeptidase regulatory-like domain-containing protein" evidence="1">
    <location>
        <begin position="20"/>
        <end position="188"/>
    </location>
</feature>
<sequence length="188" mass="19297">MNRPLLALLLAATTSGAAALSVSGTVTGSPPPQARVAGFVLDPAGQPGAEVVSVPVQDGRFSLDLPDVAPPGRYLSSLRPDAIAWPGVLEPITVSGEASIADLRLYVYADRNGNGRYDSGEGLQEAVPVVGRATLVLSWASTDARVNAARGFSATLGRGWNGLLVEVGRTVKVAPAGRTVNVTLTVGR</sequence>
<protein>
    <recommendedName>
        <fullName evidence="3">Carboxypeptidase regulatory-like domain-containing protein</fullName>
    </recommendedName>
</protein>
<reference evidence="2" key="1">
    <citation type="submission" date="2024-06" db="EMBL/GenBank/DDBJ databases">
        <title>Draft Genome Sequence of Deinococcus sonorensis Type Strain KR-87, a Biofilm Producing Representative of the Genus Deinococcus.</title>
        <authorList>
            <person name="Boren L.S."/>
            <person name="Grosso R.A."/>
            <person name="Hugenberg-Cox A.N."/>
            <person name="Hill J.T.E."/>
            <person name="Albert C.M."/>
            <person name="Tuohy J.M."/>
        </authorList>
    </citation>
    <scope>NUCLEOTIDE SEQUENCE</scope>
    <source>
        <strain evidence="2">KR-87</strain>
    </source>
</reference>
<feature type="signal peptide" evidence="1">
    <location>
        <begin position="1"/>
        <end position="19"/>
    </location>
</feature>
<accession>A0AAU7U9X2</accession>
<dbReference type="EMBL" id="CP158299">
    <property type="protein sequence ID" value="XBV85004.1"/>
    <property type="molecule type" value="Genomic_DNA"/>
</dbReference>
<gene>
    <name evidence="2" type="ORF">ABOD76_16385</name>
</gene>
<keyword evidence="1" id="KW-0732">Signal</keyword>
<name>A0AAU7U9X2_9DEIO</name>
<dbReference type="KEGG" id="dsc:ABOD76_16385"/>
<organism evidence="2">
    <name type="scientific">Deinococcus sonorensis KR-87</name>
    <dbReference type="NCBI Taxonomy" id="694439"/>
    <lineage>
        <taxon>Bacteria</taxon>
        <taxon>Thermotogati</taxon>
        <taxon>Deinococcota</taxon>
        <taxon>Deinococci</taxon>
        <taxon>Deinococcales</taxon>
        <taxon>Deinococcaceae</taxon>
        <taxon>Deinococcus</taxon>
    </lineage>
</organism>
<evidence type="ECO:0000256" key="1">
    <source>
        <dbReference type="SAM" id="SignalP"/>
    </source>
</evidence>